<keyword evidence="3" id="KW-1185">Reference proteome</keyword>
<dbReference type="eggNOG" id="arCOG11205">
    <property type="taxonomic scope" value="Archaea"/>
</dbReference>
<evidence type="ECO:0000313" key="2">
    <source>
        <dbReference type="EMBL" id="ELY60233.1"/>
    </source>
</evidence>
<sequence>MLSRRALAALDFLGNATAVLVQLFLRNESARVERLRREGSLENPTAESSCSGEEREVTFDDARTAFAVGVTDEMDLPTVRTRWALLGAVVAAGYRTLLDRNVAGVRRSRLRRATLIGGVWTAWFALGFDNRDRLHSLGLGSTIGALCYRARYGLLGNLPNE</sequence>
<evidence type="ECO:0000259" key="1">
    <source>
        <dbReference type="Pfam" id="PF26397"/>
    </source>
</evidence>
<evidence type="ECO:0000313" key="3">
    <source>
        <dbReference type="Proteomes" id="UP000011688"/>
    </source>
</evidence>
<dbReference type="Proteomes" id="UP000011688">
    <property type="component" value="Unassembled WGS sequence"/>
</dbReference>
<feature type="domain" description="DUF8097" evidence="1">
    <location>
        <begin position="72"/>
        <end position="160"/>
    </location>
</feature>
<protein>
    <recommendedName>
        <fullName evidence="1">DUF8097 domain-containing protein</fullName>
    </recommendedName>
</protein>
<comment type="caution">
    <text evidence="2">The sequence shown here is derived from an EMBL/GenBank/DDBJ whole genome shotgun (WGS) entry which is preliminary data.</text>
</comment>
<dbReference type="Pfam" id="PF26397">
    <property type="entry name" value="DUF8097"/>
    <property type="match status" value="1"/>
</dbReference>
<reference evidence="2 3" key="1">
    <citation type="journal article" date="2014" name="PLoS Genet.">
        <title>Phylogenetically driven sequencing of extremely halophilic archaea reveals strategies for static and dynamic osmo-response.</title>
        <authorList>
            <person name="Becker E.A."/>
            <person name="Seitzer P.M."/>
            <person name="Tritt A."/>
            <person name="Larsen D."/>
            <person name="Krusor M."/>
            <person name="Yao A.I."/>
            <person name="Wu D."/>
            <person name="Madern D."/>
            <person name="Eisen J.A."/>
            <person name="Darling A.E."/>
            <person name="Facciotti M.T."/>
        </authorList>
    </citation>
    <scope>NUCLEOTIDE SEQUENCE [LARGE SCALE GENOMIC DNA]</scope>
    <source>
        <strain evidence="2 3">DSM 10524</strain>
    </source>
</reference>
<organism evidence="2 3">
    <name type="scientific">Natronococcus amylolyticus DSM 10524</name>
    <dbReference type="NCBI Taxonomy" id="1227497"/>
    <lineage>
        <taxon>Archaea</taxon>
        <taxon>Methanobacteriati</taxon>
        <taxon>Methanobacteriota</taxon>
        <taxon>Stenosarchaea group</taxon>
        <taxon>Halobacteria</taxon>
        <taxon>Halobacteriales</taxon>
        <taxon>Natrialbaceae</taxon>
        <taxon>Natronococcus</taxon>
    </lineage>
</organism>
<dbReference type="AlphaFoldDB" id="L9XHT3"/>
<dbReference type="RefSeq" id="WP_005553686.1">
    <property type="nucleotide sequence ID" value="NZ_AOIB01000013.1"/>
</dbReference>
<dbReference type="EMBL" id="AOIB01000013">
    <property type="protein sequence ID" value="ELY60233.1"/>
    <property type="molecule type" value="Genomic_DNA"/>
</dbReference>
<dbReference type="STRING" id="1227497.C491_03015"/>
<dbReference type="InterPro" id="IPR058410">
    <property type="entry name" value="DUF8097"/>
</dbReference>
<gene>
    <name evidence="2" type="ORF">C491_03015</name>
</gene>
<accession>L9XHT3</accession>
<dbReference type="OrthoDB" id="209828at2157"/>
<proteinExistence type="predicted"/>
<name>L9XHT3_9EURY</name>